<feature type="region of interest" description="Disordered" evidence="5">
    <location>
        <begin position="1"/>
        <end position="38"/>
    </location>
</feature>
<proteinExistence type="predicted"/>
<evidence type="ECO:0000313" key="8">
    <source>
        <dbReference type="Proteomes" id="UP000315364"/>
    </source>
</evidence>
<keyword evidence="1 4" id="KW-0349">Heme</keyword>
<dbReference type="PROSITE" id="PS51007">
    <property type="entry name" value="CYTC"/>
    <property type="match status" value="1"/>
</dbReference>
<organism evidence="7 8">
    <name type="scientific">Devosia ginsengisoli</name>
    <dbReference type="NCBI Taxonomy" id="400770"/>
    <lineage>
        <taxon>Bacteria</taxon>
        <taxon>Pseudomonadati</taxon>
        <taxon>Pseudomonadota</taxon>
        <taxon>Alphaproteobacteria</taxon>
        <taxon>Hyphomicrobiales</taxon>
        <taxon>Devosiaceae</taxon>
        <taxon>Devosia</taxon>
    </lineage>
</organism>
<accession>A0A5B8LRI4</accession>
<dbReference type="KEGG" id="dea:FPZ08_03170"/>
<keyword evidence="2 4" id="KW-0479">Metal-binding</keyword>
<sequence>MRAKATPAPFRRPMSSRCAGRDEAAAGETEEAPAEDAAAAGDLPSFTEAQVASGKAAFDANCAVCHGDTLTNNTYGPPLAGEFFHENWEGAAAADLVAKVHTMPPSAPDSLSAEVYADMAAYILSVNGLPAGTEPLTAESGGTISFAQ</sequence>
<dbReference type="InterPro" id="IPR009056">
    <property type="entry name" value="Cyt_c-like_dom"/>
</dbReference>
<feature type="domain" description="Cytochrome c" evidence="6">
    <location>
        <begin position="49"/>
        <end position="127"/>
    </location>
</feature>
<evidence type="ECO:0000313" key="7">
    <source>
        <dbReference type="EMBL" id="QDZ09830.1"/>
    </source>
</evidence>
<dbReference type="Proteomes" id="UP000315364">
    <property type="component" value="Chromosome"/>
</dbReference>
<reference evidence="7 8" key="1">
    <citation type="submission" date="2019-07" db="EMBL/GenBank/DDBJ databases">
        <title>Full genome sequence of Devosia sp. Gsoil 520.</title>
        <authorList>
            <person name="Im W.-T."/>
        </authorList>
    </citation>
    <scope>NUCLEOTIDE SEQUENCE [LARGE SCALE GENOMIC DNA]</scope>
    <source>
        <strain evidence="7 8">Gsoil 520</strain>
    </source>
</reference>
<keyword evidence="8" id="KW-1185">Reference proteome</keyword>
<evidence type="ECO:0000256" key="1">
    <source>
        <dbReference type="ARBA" id="ARBA00022617"/>
    </source>
</evidence>
<dbReference type="AlphaFoldDB" id="A0A5B8LRI4"/>
<dbReference type="OrthoDB" id="9779283at2"/>
<gene>
    <name evidence="7" type="ORF">FPZ08_03170</name>
</gene>
<evidence type="ECO:0000256" key="5">
    <source>
        <dbReference type="SAM" id="MobiDB-lite"/>
    </source>
</evidence>
<dbReference type="SUPFAM" id="SSF46626">
    <property type="entry name" value="Cytochrome c"/>
    <property type="match status" value="1"/>
</dbReference>
<dbReference type="GO" id="GO:0009055">
    <property type="term" value="F:electron transfer activity"/>
    <property type="evidence" value="ECO:0007669"/>
    <property type="project" value="InterPro"/>
</dbReference>
<dbReference type="GO" id="GO:0020037">
    <property type="term" value="F:heme binding"/>
    <property type="evidence" value="ECO:0007669"/>
    <property type="project" value="InterPro"/>
</dbReference>
<dbReference type="EMBL" id="CP042304">
    <property type="protein sequence ID" value="QDZ09830.1"/>
    <property type="molecule type" value="Genomic_DNA"/>
</dbReference>
<keyword evidence="3 4" id="KW-0408">Iron</keyword>
<dbReference type="Pfam" id="PF13442">
    <property type="entry name" value="Cytochrome_CBB3"/>
    <property type="match status" value="1"/>
</dbReference>
<dbReference type="Gene3D" id="1.10.760.10">
    <property type="entry name" value="Cytochrome c-like domain"/>
    <property type="match status" value="1"/>
</dbReference>
<evidence type="ECO:0000259" key="6">
    <source>
        <dbReference type="PROSITE" id="PS51007"/>
    </source>
</evidence>
<evidence type="ECO:0000256" key="4">
    <source>
        <dbReference type="PROSITE-ProRule" id="PRU00433"/>
    </source>
</evidence>
<evidence type="ECO:0000256" key="3">
    <source>
        <dbReference type="ARBA" id="ARBA00023004"/>
    </source>
</evidence>
<evidence type="ECO:0000256" key="2">
    <source>
        <dbReference type="ARBA" id="ARBA00022723"/>
    </source>
</evidence>
<name>A0A5B8LRI4_9HYPH</name>
<dbReference type="InterPro" id="IPR036909">
    <property type="entry name" value="Cyt_c-like_dom_sf"/>
</dbReference>
<dbReference type="GO" id="GO:0046872">
    <property type="term" value="F:metal ion binding"/>
    <property type="evidence" value="ECO:0007669"/>
    <property type="project" value="UniProtKB-KW"/>
</dbReference>
<protein>
    <submittedName>
        <fullName evidence="7">Cytochrome c</fullName>
    </submittedName>
</protein>